<dbReference type="Proteomes" id="UP000008068">
    <property type="component" value="Unassembled WGS sequence"/>
</dbReference>
<evidence type="ECO:0000256" key="2">
    <source>
        <dbReference type="SAM" id="MobiDB-lite"/>
    </source>
</evidence>
<sequence length="549" mass="60756">MVIMRVFATAQSGSSRLTHRISTQLALLSNEITLVYQSAMTQVRTFARRRNSRSDRSMDTSFSYLSTFQQSTSHNKKKSDQLVSEVTHPVLARKALGFGTSPLLLHNDTVIPTLPDETDKRFQEKTDVNVKPSEICWRADKPDSTALINDDITPIRESQIEYQAKRAGRLDLDSLLRISELSSYTPSVDNAPVLPTPKMDVAEKPVEICWRVVKTDTTTLATDEKIPIQKSQAENQDKRAGRLDVDNLLRASELSATEKALTANNEPELTDLRMEIELNEKNRTKFQKKTLRRRAEKYEEVKDDLKSEIKRCSKIFDDVPENSAMERFDRTKKRANAADRKWLCDKIASKSPKAKNSSSKVSSPPSNKVAMPPFNQDSSPSPTNYQEKEECTPAVETPNVGVTSTFSITIGDENASQSKDGVRVRPASGVQSIVVINQDAAHQSALNNQVNTGSTITNGNSPLIFPVAECKEPITPEKQNVVESNSKVTPGSLQSPLSAPKKTDASGSGCEKFPHSSSMKSAKKLSATKNLANLIIPTGNDCNNNYTEH</sequence>
<evidence type="ECO:0000256" key="1">
    <source>
        <dbReference type="SAM" id="Coils"/>
    </source>
</evidence>
<proteinExistence type="predicted"/>
<gene>
    <name evidence="3" type="ORF">CAEBREN_01780</name>
</gene>
<reference evidence="4" key="1">
    <citation type="submission" date="2011-07" db="EMBL/GenBank/DDBJ databases">
        <authorList>
            <consortium name="Caenorhabditis brenneri Sequencing and Analysis Consortium"/>
            <person name="Wilson R.K."/>
        </authorList>
    </citation>
    <scope>NUCLEOTIDE SEQUENCE [LARGE SCALE GENOMIC DNA]</scope>
    <source>
        <strain evidence="4">PB2801</strain>
    </source>
</reference>
<dbReference type="HOGENOM" id="CLU_496293_0_0_1"/>
<keyword evidence="4" id="KW-1185">Reference proteome</keyword>
<feature type="compositionally biased region" description="Low complexity" evidence="2">
    <location>
        <begin position="349"/>
        <end position="370"/>
    </location>
</feature>
<feature type="coiled-coil region" evidence="1">
    <location>
        <begin position="288"/>
        <end position="315"/>
    </location>
</feature>
<name>G0MXD3_CAEBE</name>
<dbReference type="EMBL" id="GL379818">
    <property type="protein sequence ID" value="EGT46683.1"/>
    <property type="molecule type" value="Genomic_DNA"/>
</dbReference>
<accession>G0MXD3</accession>
<dbReference type="AlphaFoldDB" id="G0MXD3"/>
<dbReference type="InParanoid" id="G0MXD3"/>
<feature type="compositionally biased region" description="Polar residues" evidence="2">
    <location>
        <begin position="375"/>
        <end position="385"/>
    </location>
</feature>
<feature type="compositionally biased region" description="Polar residues" evidence="2">
    <location>
        <begin position="477"/>
        <end position="497"/>
    </location>
</feature>
<protein>
    <submittedName>
        <fullName evidence="3">Uncharacterized protein</fullName>
    </submittedName>
</protein>
<feature type="region of interest" description="Disordered" evidence="2">
    <location>
        <begin position="477"/>
        <end position="522"/>
    </location>
</feature>
<keyword evidence="1" id="KW-0175">Coiled coil</keyword>
<evidence type="ECO:0000313" key="4">
    <source>
        <dbReference type="Proteomes" id="UP000008068"/>
    </source>
</evidence>
<feature type="region of interest" description="Disordered" evidence="2">
    <location>
        <begin position="346"/>
        <end position="392"/>
    </location>
</feature>
<organism evidence="4">
    <name type="scientific">Caenorhabditis brenneri</name>
    <name type="common">Nematode worm</name>
    <dbReference type="NCBI Taxonomy" id="135651"/>
    <lineage>
        <taxon>Eukaryota</taxon>
        <taxon>Metazoa</taxon>
        <taxon>Ecdysozoa</taxon>
        <taxon>Nematoda</taxon>
        <taxon>Chromadorea</taxon>
        <taxon>Rhabditida</taxon>
        <taxon>Rhabditina</taxon>
        <taxon>Rhabditomorpha</taxon>
        <taxon>Rhabditoidea</taxon>
        <taxon>Rhabditidae</taxon>
        <taxon>Peloderinae</taxon>
        <taxon>Caenorhabditis</taxon>
    </lineage>
</organism>
<evidence type="ECO:0000313" key="3">
    <source>
        <dbReference type="EMBL" id="EGT46683.1"/>
    </source>
</evidence>